<feature type="transmembrane region" description="Helical" evidence="1">
    <location>
        <begin position="42"/>
        <end position="60"/>
    </location>
</feature>
<keyword evidence="3" id="KW-1185">Reference proteome</keyword>
<dbReference type="EMBL" id="BGPR01025698">
    <property type="protein sequence ID" value="GBN94815.1"/>
    <property type="molecule type" value="Genomic_DNA"/>
</dbReference>
<reference evidence="2 3" key="1">
    <citation type="journal article" date="2019" name="Sci. Rep.">
        <title>Orb-weaving spider Araneus ventricosus genome elucidates the spidroin gene catalogue.</title>
        <authorList>
            <person name="Kono N."/>
            <person name="Nakamura H."/>
            <person name="Ohtoshi R."/>
            <person name="Moran D.A.P."/>
            <person name="Shinohara A."/>
            <person name="Yoshida Y."/>
            <person name="Fujiwara M."/>
            <person name="Mori M."/>
            <person name="Tomita M."/>
            <person name="Arakawa K."/>
        </authorList>
    </citation>
    <scope>NUCLEOTIDE SEQUENCE [LARGE SCALE GENOMIC DNA]</scope>
</reference>
<keyword evidence="1" id="KW-0472">Membrane</keyword>
<evidence type="ECO:0000256" key="1">
    <source>
        <dbReference type="SAM" id="Phobius"/>
    </source>
</evidence>
<keyword evidence="1" id="KW-0812">Transmembrane</keyword>
<proteinExistence type="predicted"/>
<evidence type="ECO:0000313" key="2">
    <source>
        <dbReference type="EMBL" id="GBN94815.1"/>
    </source>
</evidence>
<protein>
    <submittedName>
        <fullName evidence="2">Uncharacterized protein</fullName>
    </submittedName>
</protein>
<sequence length="161" mass="18094">MESHQKPKATPLMVLKVIGLSICMLLGFGASFYAGYNSMPYVLAPIIFLVISCSTCLALISRYLQGRLFLGENLNSIKGSFWLGWVLLCLSVVGSFIFAITGFGKMEGFYYKEYGLYAALVPCLLAVFWSCVLIYDSRYFWRMWQREVGNAMAGAQVVFRP</sequence>
<feature type="transmembrane region" description="Helical" evidence="1">
    <location>
        <begin position="12"/>
        <end position="36"/>
    </location>
</feature>
<organism evidence="2 3">
    <name type="scientific">Araneus ventricosus</name>
    <name type="common">Orbweaver spider</name>
    <name type="synonym">Epeira ventricosa</name>
    <dbReference type="NCBI Taxonomy" id="182803"/>
    <lineage>
        <taxon>Eukaryota</taxon>
        <taxon>Metazoa</taxon>
        <taxon>Ecdysozoa</taxon>
        <taxon>Arthropoda</taxon>
        <taxon>Chelicerata</taxon>
        <taxon>Arachnida</taxon>
        <taxon>Araneae</taxon>
        <taxon>Araneomorphae</taxon>
        <taxon>Entelegynae</taxon>
        <taxon>Araneoidea</taxon>
        <taxon>Araneidae</taxon>
        <taxon>Araneus</taxon>
    </lineage>
</organism>
<accession>A0A4Y2T6P8</accession>
<name>A0A4Y2T6P8_ARAVE</name>
<feature type="transmembrane region" description="Helical" evidence="1">
    <location>
        <begin position="114"/>
        <end position="135"/>
    </location>
</feature>
<dbReference type="AlphaFoldDB" id="A0A4Y2T6P8"/>
<feature type="transmembrane region" description="Helical" evidence="1">
    <location>
        <begin position="81"/>
        <end position="102"/>
    </location>
</feature>
<evidence type="ECO:0000313" key="3">
    <source>
        <dbReference type="Proteomes" id="UP000499080"/>
    </source>
</evidence>
<comment type="caution">
    <text evidence="2">The sequence shown here is derived from an EMBL/GenBank/DDBJ whole genome shotgun (WGS) entry which is preliminary data.</text>
</comment>
<gene>
    <name evidence="2" type="ORF">AVEN_221110_1</name>
</gene>
<keyword evidence="1" id="KW-1133">Transmembrane helix</keyword>
<dbReference type="Proteomes" id="UP000499080">
    <property type="component" value="Unassembled WGS sequence"/>
</dbReference>